<evidence type="ECO:0000256" key="4">
    <source>
        <dbReference type="ARBA" id="ARBA00022833"/>
    </source>
</evidence>
<evidence type="ECO:0000256" key="2">
    <source>
        <dbReference type="ARBA" id="ARBA00022723"/>
    </source>
</evidence>
<dbReference type="Gene3D" id="3.40.140.10">
    <property type="entry name" value="Cytidine Deaminase, domain 2"/>
    <property type="match status" value="1"/>
</dbReference>
<sequence>MKVAYHSPFHPTSELGEPAVAKPKLLPKPNNAEETAKDISPISQELVIGVVGYAGAGCSTAARRIRVLLELKGYEVHPIKLSTLIAERFDTSKLQKIEEGARKGVSQLLRASELQDRGDNLRKQYGNAAVAALAVHAIKKQRGSRIAGEQKLAFILDSIKHSEEVELLRRAYDLSFRLVAVHCEQSQREKRLIGDARSTAKYSGALRKDVHAYMDRDEKDRGRQYGQQVRDAFYRADFFIDNNSVSRDGENLTHDLSRLVDLLLGSGLVRPTREERAMYHAHAAALQSSCLSRQVGAALMLQDGTIVSTGTNEVPKFGGGVCDEDAASEHRCFQWKWTDGSTEFVGCHNKRKKDSLQKEIGEWLATNLSEKLARAAYPPPEAEFDIAEKARSQAKERIADFFRSDSAALDGAPGLKDAIEYSRAIHAEMSALLSAARNRISPEGAALFCTTYPCHNCARHLVTAGIEYVYYIEPYVKSLARELHGDSISTEFPPVDATGARSRPTKMVIVPFTGVGPRMYEDFFTKRVELKFPDGSFDSPVGGVPALAVRLRELLKVEDGAAALVPEK</sequence>
<dbReference type="InterPro" id="IPR015517">
    <property type="entry name" value="dCMP_deaminase-rel"/>
</dbReference>
<keyword evidence="2" id="KW-0479">Metal-binding</keyword>
<comment type="similarity">
    <text evidence="1">Belongs to the cytidine and deoxycytidylate deaminase family.</text>
</comment>
<dbReference type="EMBL" id="JAASRM010000001">
    <property type="protein sequence ID" value="NIK89293.1"/>
    <property type="molecule type" value="Genomic_DNA"/>
</dbReference>
<evidence type="ECO:0000313" key="6">
    <source>
        <dbReference type="EMBL" id="NIK89293.1"/>
    </source>
</evidence>
<dbReference type="PROSITE" id="PS00903">
    <property type="entry name" value="CYT_DCMP_DEAMINASES_1"/>
    <property type="match status" value="1"/>
</dbReference>
<dbReference type="InterPro" id="IPR016193">
    <property type="entry name" value="Cytidine_deaminase-like"/>
</dbReference>
<evidence type="ECO:0000259" key="5">
    <source>
        <dbReference type="PROSITE" id="PS51747"/>
    </source>
</evidence>
<protein>
    <submittedName>
        <fullName evidence="6">Deoxycytidylate deaminase</fullName>
    </submittedName>
</protein>
<keyword evidence="4" id="KW-0862">Zinc</keyword>
<dbReference type="InterPro" id="IPR002125">
    <property type="entry name" value="CMP_dCMP_dom"/>
</dbReference>
<dbReference type="GO" id="GO:0008270">
    <property type="term" value="F:zinc ion binding"/>
    <property type="evidence" value="ECO:0007669"/>
    <property type="project" value="InterPro"/>
</dbReference>
<reference evidence="6 7" key="1">
    <citation type="submission" date="2020-03" db="EMBL/GenBank/DDBJ databases">
        <title>Genomic Encyclopedia of Type Strains, Phase IV (KMG-IV): sequencing the most valuable type-strain genomes for metagenomic binning, comparative biology and taxonomic classification.</title>
        <authorList>
            <person name="Goeker M."/>
        </authorList>
    </citation>
    <scope>NUCLEOTIDE SEQUENCE [LARGE SCALE GENOMIC DNA]</scope>
    <source>
        <strain evidence="6 7">DSM 19867</strain>
    </source>
</reference>
<feature type="domain" description="CMP/dCMP-type deaminase" evidence="5">
    <location>
        <begin position="378"/>
        <end position="482"/>
    </location>
</feature>
<dbReference type="GO" id="GO:0004132">
    <property type="term" value="F:dCMP deaminase activity"/>
    <property type="evidence" value="ECO:0007669"/>
    <property type="project" value="TreeGrafter"/>
</dbReference>
<dbReference type="Gene3D" id="3.40.50.300">
    <property type="entry name" value="P-loop containing nucleotide triphosphate hydrolases"/>
    <property type="match status" value="1"/>
</dbReference>
<gene>
    <name evidence="6" type="ORF">FHS83_002611</name>
</gene>
<organism evidence="6 7">
    <name type="scientific">Rhizomicrobium palustre</name>
    <dbReference type="NCBI Taxonomy" id="189966"/>
    <lineage>
        <taxon>Bacteria</taxon>
        <taxon>Pseudomonadati</taxon>
        <taxon>Pseudomonadota</taxon>
        <taxon>Alphaproteobacteria</taxon>
        <taxon>Micropepsales</taxon>
        <taxon>Micropepsaceae</taxon>
        <taxon>Rhizomicrobium</taxon>
    </lineage>
</organism>
<accession>A0A846N146</accession>
<dbReference type="InterPro" id="IPR016192">
    <property type="entry name" value="APOBEC/CMP_deaminase_Zn-bd"/>
</dbReference>
<dbReference type="PANTHER" id="PTHR11086">
    <property type="entry name" value="DEOXYCYTIDYLATE DEAMINASE-RELATED"/>
    <property type="match status" value="1"/>
</dbReference>
<dbReference type="Proteomes" id="UP000570514">
    <property type="component" value="Unassembled WGS sequence"/>
</dbReference>
<evidence type="ECO:0000256" key="3">
    <source>
        <dbReference type="ARBA" id="ARBA00022801"/>
    </source>
</evidence>
<dbReference type="PROSITE" id="PS51747">
    <property type="entry name" value="CYT_DCMP_DEAMINASES_2"/>
    <property type="match status" value="1"/>
</dbReference>
<keyword evidence="7" id="KW-1185">Reference proteome</keyword>
<dbReference type="SUPFAM" id="SSF53927">
    <property type="entry name" value="Cytidine deaminase-like"/>
    <property type="match status" value="1"/>
</dbReference>
<evidence type="ECO:0000256" key="1">
    <source>
        <dbReference type="ARBA" id="ARBA00006576"/>
    </source>
</evidence>
<proteinExistence type="inferred from homology"/>
<dbReference type="AlphaFoldDB" id="A0A846N146"/>
<comment type="caution">
    <text evidence="6">The sequence shown here is derived from an EMBL/GenBank/DDBJ whole genome shotgun (WGS) entry which is preliminary data.</text>
</comment>
<evidence type="ECO:0000313" key="7">
    <source>
        <dbReference type="Proteomes" id="UP000570514"/>
    </source>
</evidence>
<keyword evidence="3" id="KW-0378">Hydrolase</keyword>
<dbReference type="NCBIfam" id="NF041025">
    <property type="entry name" value="antiphage_deaminase"/>
    <property type="match status" value="1"/>
</dbReference>
<dbReference type="GO" id="GO:0005737">
    <property type="term" value="C:cytoplasm"/>
    <property type="evidence" value="ECO:0007669"/>
    <property type="project" value="TreeGrafter"/>
</dbReference>
<name>A0A846N146_9PROT</name>
<dbReference type="PANTHER" id="PTHR11086:SF18">
    <property type="entry name" value="DEOXYCYTIDYLATE DEAMINASE"/>
    <property type="match status" value="1"/>
</dbReference>
<dbReference type="Pfam" id="PF00383">
    <property type="entry name" value="dCMP_cyt_deam_1"/>
    <property type="match status" value="1"/>
</dbReference>
<dbReference type="InterPro" id="IPR027417">
    <property type="entry name" value="P-loop_NTPase"/>
</dbReference>
<dbReference type="RefSeq" id="WP_208414642.1">
    <property type="nucleotide sequence ID" value="NZ_BAAADC010000001.1"/>
</dbReference>